<dbReference type="GO" id="GO:0005737">
    <property type="term" value="C:cytoplasm"/>
    <property type="evidence" value="ECO:0007669"/>
    <property type="project" value="TreeGrafter"/>
</dbReference>
<dbReference type="Pfam" id="PF08389">
    <property type="entry name" value="Xpo1"/>
    <property type="match status" value="1"/>
</dbReference>
<dbReference type="InterPro" id="IPR013598">
    <property type="entry name" value="Exportin-1/Importin-b-like"/>
</dbReference>
<dbReference type="InterPro" id="IPR040520">
    <property type="entry name" value="Importin_rep_3"/>
</dbReference>
<proteinExistence type="inferred from homology"/>
<dbReference type="SUPFAM" id="SSF48371">
    <property type="entry name" value="ARM repeat"/>
    <property type="match status" value="1"/>
</dbReference>
<organism evidence="7 8">
    <name type="scientific">Serendipita indica (strain DSM 11827)</name>
    <name type="common">Root endophyte fungus</name>
    <name type="synonym">Piriformospora indica</name>
    <dbReference type="NCBI Taxonomy" id="1109443"/>
    <lineage>
        <taxon>Eukaryota</taxon>
        <taxon>Fungi</taxon>
        <taxon>Dikarya</taxon>
        <taxon>Basidiomycota</taxon>
        <taxon>Agaricomycotina</taxon>
        <taxon>Agaricomycetes</taxon>
        <taxon>Sebacinales</taxon>
        <taxon>Serendipitaceae</taxon>
        <taxon>Serendipita</taxon>
    </lineage>
</organism>
<evidence type="ECO:0000256" key="5">
    <source>
        <dbReference type="ARBA" id="ARBA00023242"/>
    </source>
</evidence>
<dbReference type="eggNOG" id="KOG2022">
    <property type="taxonomic scope" value="Eukaryota"/>
</dbReference>
<evidence type="ECO:0000256" key="1">
    <source>
        <dbReference type="ARBA" id="ARBA00004123"/>
    </source>
</evidence>
<dbReference type="HOGENOM" id="CLU_005996_3_0_1"/>
<evidence type="ECO:0000259" key="6">
    <source>
        <dbReference type="Pfam" id="PF08389"/>
    </source>
</evidence>
<dbReference type="PANTHER" id="PTHR12363">
    <property type="entry name" value="TRANSPORTIN 3 AND IMPORTIN 13"/>
    <property type="match status" value="1"/>
</dbReference>
<dbReference type="InterPro" id="IPR016024">
    <property type="entry name" value="ARM-type_fold"/>
</dbReference>
<feature type="domain" description="Exportin-1/Importin-beta-like" evidence="6">
    <location>
        <begin position="110"/>
        <end position="252"/>
    </location>
</feature>
<dbReference type="GO" id="GO:0006606">
    <property type="term" value="P:protein import into nucleus"/>
    <property type="evidence" value="ECO:0007669"/>
    <property type="project" value="TreeGrafter"/>
</dbReference>
<keyword evidence="8" id="KW-1185">Reference proteome</keyword>
<dbReference type="InterPro" id="IPR051345">
    <property type="entry name" value="Importin_beta-like_NTR"/>
</dbReference>
<dbReference type="STRING" id="1109443.G4TNI5"/>
<evidence type="ECO:0000256" key="3">
    <source>
        <dbReference type="ARBA" id="ARBA00022448"/>
    </source>
</evidence>
<dbReference type="Gene3D" id="1.25.10.10">
    <property type="entry name" value="Leucine-rich Repeat Variant"/>
    <property type="match status" value="1"/>
</dbReference>
<evidence type="ECO:0000256" key="4">
    <source>
        <dbReference type="ARBA" id="ARBA00022737"/>
    </source>
</evidence>
<dbReference type="PANTHER" id="PTHR12363:SF33">
    <property type="entry name" value="IMPORTIN-13"/>
    <property type="match status" value="1"/>
</dbReference>
<keyword evidence="5" id="KW-0539">Nucleus</keyword>
<dbReference type="InterPro" id="IPR011989">
    <property type="entry name" value="ARM-like"/>
</dbReference>
<reference evidence="7 8" key="1">
    <citation type="journal article" date="2011" name="PLoS Pathog.">
        <title>Endophytic Life Strategies Decoded by Genome and Transcriptome Analyses of the Mutualistic Root Symbiont Piriformospora indica.</title>
        <authorList>
            <person name="Zuccaro A."/>
            <person name="Lahrmann U."/>
            <person name="Guldener U."/>
            <person name="Langen G."/>
            <person name="Pfiffi S."/>
            <person name="Biedenkopf D."/>
            <person name="Wong P."/>
            <person name="Samans B."/>
            <person name="Grimm C."/>
            <person name="Basiewicz M."/>
            <person name="Murat C."/>
            <person name="Martin F."/>
            <person name="Kogel K.H."/>
        </authorList>
    </citation>
    <scope>NUCLEOTIDE SEQUENCE [LARGE SCALE GENOMIC DNA]</scope>
    <source>
        <strain evidence="7 8">DSM 11827</strain>
    </source>
</reference>
<evidence type="ECO:0000313" key="7">
    <source>
        <dbReference type="EMBL" id="CCA72875.1"/>
    </source>
</evidence>
<gene>
    <name evidence="7" type="ORF">PIIN_06811</name>
</gene>
<dbReference type="InParanoid" id="G4TNI5"/>
<dbReference type="AlphaFoldDB" id="G4TNI5"/>
<keyword evidence="3" id="KW-0813">Transport</keyword>
<comment type="caution">
    <text evidence="7">The sequence shown here is derived from an EMBL/GenBank/DDBJ whole genome shotgun (WGS) entry which is preliminary data.</text>
</comment>
<evidence type="ECO:0000256" key="2">
    <source>
        <dbReference type="ARBA" id="ARBA00007991"/>
    </source>
</evidence>
<dbReference type="GO" id="GO:0005634">
    <property type="term" value="C:nucleus"/>
    <property type="evidence" value="ECO:0007669"/>
    <property type="project" value="UniProtKB-SubCell"/>
</dbReference>
<dbReference type="OrthoDB" id="2016913at2759"/>
<dbReference type="EMBL" id="CAFZ01000188">
    <property type="protein sequence ID" value="CCA72875.1"/>
    <property type="molecule type" value="Genomic_DNA"/>
</dbReference>
<accession>G4TNI5</accession>
<protein>
    <submittedName>
        <fullName evidence="7">Related to MTR10-involved in nuclear protein import</fullName>
    </submittedName>
</protein>
<sequence>MSVLPHLPSDAVQQSTLLVLRATSLIHTSVDSAEQQRRQEDLMRLVGTSDAWGLVIPFLGHDDVNVQFYGAHILGVKVVREWNSLGEDIQLPLRDTVLQLTATAIALQRPKMVLRKLYIAITSMALKLNTTSPPKWPDFLNYSLSSLQSQGANRETLLEFMTIAVEEVSRASKVASVQITESLNAAIPAFMETFSTTVLGPSVPESERIGALKCLQAWVGWGMTGNDLTSVVPTLLSVLSSPSLFITVSDVLQDILTASALAEGAGVKTLTEPLLDWISTTGRTIADAAVTEGSPNAISTSFCKLICALGDHSNGYIATKLYRASLQGQSDSPALEPRVQEFLRLMLLYTGFPGYYGVDEEDSELTLGFWYLLQESLWEVGEGGEEDWVDLINSETEKAIQNAIDTVNANVLDPEGPMRSPIQYESEIPKASDKQDGMGLARVLFAEVVTTLRRKITWPSAAQIHASGGWDAEQREMFGIYRRNVGDTLINACYVLRDKFLENLLNDMKDQLAQTSRDVTSWENVEATLFCIKAVHDALTTSNLEPLEFLFSESTMNALPQVGAHRVRWTMLTLIGEYASYFTTVSSTPSLLRAVNYTVTALPEPSLSLQASMSLKDLCDANRAILAPHINSFADLHRNVELLGPEEKSKVIESISSVISALRPEEQVEPIIAIVQPLLQTLATALNTGLALEESQPRCIAQLRSLTGCARGLTPISDPLTEGTFVPDADAIAKTRQDERIFKLREQITLAIESVVNLWGSDAEITSVLSDLIKGITATQAEESILSLSPQPLLQIIAKANQRQVTSTWLTLATILTGQLYPGKSLENLNPKPTRDAIQFVEQLAPEIMAPCLLLMTNTEYLESNPDVVQEFFRFAEVVALDFSTSIYRLPQDLLSSLLQQATVSLGLQERYSLAASCRFFVTLLRKTLTTSELAREADALMSLHGKQIVAAIVYGVAGLAPRSVTANLNEILFCITSTRLEQARAFLSEILFSPDFTAKYPMATQKAKETFMTSLLAARNAHKGRHAVTQFQTITRGLEGTTYGYVTI</sequence>
<name>G4TNI5_SERID</name>
<comment type="similarity">
    <text evidence="2">Belongs to the importin beta family.</text>
</comment>
<keyword evidence="4" id="KW-0677">Repeat</keyword>
<dbReference type="OMA" id="CLASIGK"/>
<dbReference type="FunCoup" id="G4TNI5">
    <property type="interactions" value="185"/>
</dbReference>
<comment type="subcellular location">
    <subcellularLocation>
        <location evidence="1">Nucleus</location>
    </subcellularLocation>
</comment>
<evidence type="ECO:0000313" key="8">
    <source>
        <dbReference type="Proteomes" id="UP000007148"/>
    </source>
</evidence>
<dbReference type="Pfam" id="PF18806">
    <property type="entry name" value="Importin_rep_3"/>
    <property type="match status" value="1"/>
</dbReference>
<dbReference type="Proteomes" id="UP000007148">
    <property type="component" value="Unassembled WGS sequence"/>
</dbReference>